<feature type="domain" description="Ketopantoate reductase C-terminal" evidence="10">
    <location>
        <begin position="187"/>
        <end position="309"/>
    </location>
</feature>
<comment type="catalytic activity">
    <reaction evidence="8">
        <text>(R)-pantoate + NADP(+) = 2-dehydropantoate + NADPH + H(+)</text>
        <dbReference type="Rhea" id="RHEA:16233"/>
        <dbReference type="ChEBI" id="CHEBI:11561"/>
        <dbReference type="ChEBI" id="CHEBI:15378"/>
        <dbReference type="ChEBI" id="CHEBI:15980"/>
        <dbReference type="ChEBI" id="CHEBI:57783"/>
        <dbReference type="ChEBI" id="CHEBI:58349"/>
        <dbReference type="EC" id="1.1.1.169"/>
    </reaction>
</comment>
<dbReference type="AlphaFoldDB" id="A0A2Z4AKB2"/>
<dbReference type="PROSITE" id="PS51257">
    <property type="entry name" value="PROKAR_LIPOPROTEIN"/>
    <property type="match status" value="1"/>
</dbReference>
<evidence type="ECO:0000313" key="12">
    <source>
        <dbReference type="Proteomes" id="UP000247465"/>
    </source>
</evidence>
<dbReference type="Gene3D" id="3.40.50.720">
    <property type="entry name" value="NAD(P)-binding Rossmann-like Domain"/>
    <property type="match status" value="1"/>
</dbReference>
<evidence type="ECO:0000256" key="3">
    <source>
        <dbReference type="ARBA" id="ARBA00013014"/>
    </source>
</evidence>
<dbReference type="GO" id="GO:0008677">
    <property type="term" value="F:2-dehydropantoate 2-reductase activity"/>
    <property type="evidence" value="ECO:0007669"/>
    <property type="project" value="UniProtKB-EC"/>
</dbReference>
<protein>
    <recommendedName>
        <fullName evidence="4">2-dehydropantoate 2-reductase</fullName>
        <ecNumber evidence="3">1.1.1.169</ecNumber>
    </recommendedName>
    <alternativeName>
        <fullName evidence="7">Ketopantoate reductase</fullName>
    </alternativeName>
</protein>
<dbReference type="EMBL" id="CP029803">
    <property type="protein sequence ID" value="AWT59020.1"/>
    <property type="molecule type" value="Genomic_DNA"/>
</dbReference>
<dbReference type="KEGG" id="mtar:DF168_00193"/>
<feature type="domain" description="Ketopantoate reductase N-terminal" evidence="9">
    <location>
        <begin position="10"/>
        <end position="145"/>
    </location>
</feature>
<evidence type="ECO:0000256" key="4">
    <source>
        <dbReference type="ARBA" id="ARBA00019465"/>
    </source>
</evidence>
<dbReference type="SUPFAM" id="SSF48179">
    <property type="entry name" value="6-phosphogluconate dehydrogenase C-terminal domain-like"/>
    <property type="match status" value="1"/>
</dbReference>
<dbReference type="GO" id="GO:0005737">
    <property type="term" value="C:cytoplasm"/>
    <property type="evidence" value="ECO:0007669"/>
    <property type="project" value="TreeGrafter"/>
</dbReference>
<proteinExistence type="inferred from homology"/>
<dbReference type="Gene3D" id="1.10.1040.10">
    <property type="entry name" value="N-(1-d-carboxylethyl)-l-norvaline Dehydrogenase, domain 2"/>
    <property type="match status" value="1"/>
</dbReference>
<dbReference type="InterPro" id="IPR013328">
    <property type="entry name" value="6PGD_dom2"/>
</dbReference>
<dbReference type="InterPro" id="IPR013752">
    <property type="entry name" value="KPA_reductase"/>
</dbReference>
<dbReference type="Pfam" id="PF08546">
    <property type="entry name" value="ApbA_C"/>
    <property type="match status" value="1"/>
</dbReference>
<dbReference type="Pfam" id="PF02558">
    <property type="entry name" value="ApbA"/>
    <property type="match status" value="1"/>
</dbReference>
<keyword evidence="6" id="KW-0560">Oxidoreductase</keyword>
<dbReference type="GO" id="GO:0050661">
    <property type="term" value="F:NADP binding"/>
    <property type="evidence" value="ECO:0007669"/>
    <property type="project" value="TreeGrafter"/>
</dbReference>
<comment type="pathway">
    <text evidence="1">Cofactor biosynthesis; (R)-pantothenate biosynthesis; (R)-pantoate from 3-methyl-2-oxobutanoate: step 2/2.</text>
</comment>
<evidence type="ECO:0000313" key="11">
    <source>
        <dbReference type="EMBL" id="AWT59020.1"/>
    </source>
</evidence>
<dbReference type="EC" id="1.1.1.169" evidence="3"/>
<evidence type="ECO:0000256" key="8">
    <source>
        <dbReference type="ARBA" id="ARBA00048793"/>
    </source>
</evidence>
<dbReference type="InterPro" id="IPR008927">
    <property type="entry name" value="6-PGluconate_DH-like_C_sf"/>
</dbReference>
<evidence type="ECO:0000259" key="9">
    <source>
        <dbReference type="Pfam" id="PF02558"/>
    </source>
</evidence>
<dbReference type="PANTHER" id="PTHR43765:SF2">
    <property type="entry name" value="2-DEHYDROPANTOATE 2-REDUCTASE"/>
    <property type="match status" value="1"/>
</dbReference>
<dbReference type="PANTHER" id="PTHR43765">
    <property type="entry name" value="2-DEHYDROPANTOATE 2-REDUCTASE-RELATED"/>
    <property type="match status" value="1"/>
</dbReference>
<evidence type="ECO:0000256" key="6">
    <source>
        <dbReference type="ARBA" id="ARBA00023002"/>
    </source>
</evidence>
<evidence type="ECO:0000256" key="2">
    <source>
        <dbReference type="ARBA" id="ARBA00007870"/>
    </source>
</evidence>
<evidence type="ECO:0000256" key="7">
    <source>
        <dbReference type="ARBA" id="ARBA00032024"/>
    </source>
</evidence>
<reference evidence="11 12" key="1">
    <citation type="submission" date="2018-06" db="EMBL/GenBank/DDBJ databases">
        <title>Draft Genome Sequence of a Novel Marine Bacterium Related to the Verrucomicrobia.</title>
        <authorList>
            <person name="Vosseberg J."/>
            <person name="Martijn J."/>
            <person name="Ettema T.J.G."/>
        </authorList>
    </citation>
    <scope>NUCLEOTIDE SEQUENCE [LARGE SCALE GENOMIC DNA]</scope>
    <source>
        <strain evidence="11">TARA_B100001123</strain>
    </source>
</reference>
<organism evidence="11 12">
    <name type="scientific">Candidatus Moanibacter tarae</name>
    <dbReference type="NCBI Taxonomy" id="2200854"/>
    <lineage>
        <taxon>Bacteria</taxon>
        <taxon>Pseudomonadati</taxon>
        <taxon>Verrucomicrobiota</taxon>
        <taxon>Opitutia</taxon>
        <taxon>Puniceicoccales</taxon>
        <taxon>Puniceicoccales incertae sedis</taxon>
        <taxon>Candidatus Moanibacter</taxon>
    </lineage>
</organism>
<name>A0A2Z4AKB2_9BACT</name>
<dbReference type="InterPro" id="IPR013332">
    <property type="entry name" value="KPR_N"/>
</dbReference>
<evidence type="ECO:0000256" key="1">
    <source>
        <dbReference type="ARBA" id="ARBA00004994"/>
    </source>
</evidence>
<dbReference type="InterPro" id="IPR050838">
    <property type="entry name" value="Ketopantoate_reductase"/>
</dbReference>
<evidence type="ECO:0000256" key="5">
    <source>
        <dbReference type="ARBA" id="ARBA00022857"/>
    </source>
</evidence>
<evidence type="ECO:0000259" key="10">
    <source>
        <dbReference type="Pfam" id="PF08546"/>
    </source>
</evidence>
<comment type="similarity">
    <text evidence="2">Belongs to the ketopantoate reductase family.</text>
</comment>
<accession>A0A2Z4AKB2</accession>
<gene>
    <name evidence="11" type="ORF">DF168_00193</name>
</gene>
<dbReference type="Proteomes" id="UP000247465">
    <property type="component" value="Chromosome"/>
</dbReference>
<sequence>MIKPNKTRYIIYGAGAIGCSVGGHLQRTGHQSVLIGKHGHIDRINESGLRLITPQDSYQISIPAVTSPSEIDWSWNDIVMLCMKSQDTEEALRSLVQTGVDTFNIPIFCVQNSITNETVAARYFERIYGVMVGFTGIYLEEGKVYNPVEGNAGYLEAGIYPSGIDDLVNQAVSDLSEASFAIQANSNIMTAKGAKLLGNLGNALRAICNGKGDEECYMERARKEAEQCLIAAGLPFEQRTELAGRTRAHRGINKLPANVRNQGSTWQSLMRRKGSTEADFLNGEIARLGKVYGIPTPFNRLLQRIVRDMARNQATPGKYTANELYKMAEELSLKPD</sequence>
<keyword evidence="5" id="KW-0521">NADP</keyword>